<evidence type="ECO:0000313" key="11">
    <source>
        <dbReference type="EMBL" id="GGI23220.1"/>
    </source>
</evidence>
<comment type="caution">
    <text evidence="11">The sequence shown here is derived from an EMBL/GenBank/DDBJ whole genome shotgun (WGS) entry which is preliminary data.</text>
</comment>
<dbReference type="InterPro" id="IPR022813">
    <property type="entry name" value="SecD/SecF_arch_bac"/>
</dbReference>
<dbReference type="GO" id="GO:0015031">
    <property type="term" value="P:protein transport"/>
    <property type="evidence" value="ECO:0007669"/>
    <property type="project" value="UniProtKB-KW"/>
</dbReference>
<evidence type="ECO:0000259" key="9">
    <source>
        <dbReference type="Pfam" id="PF21760"/>
    </source>
</evidence>
<feature type="domain" description="SecDF P1 head subdomain" evidence="10">
    <location>
        <begin position="269"/>
        <end position="374"/>
    </location>
</feature>
<keyword evidence="2" id="KW-1003">Cell membrane</keyword>
<keyword evidence="4" id="KW-0653">Protein transport</keyword>
<dbReference type="Pfam" id="PF21760">
    <property type="entry name" value="SecD_1st"/>
    <property type="match status" value="1"/>
</dbReference>
<dbReference type="PANTHER" id="PTHR30081">
    <property type="entry name" value="PROTEIN-EXPORT MEMBRANE PROTEIN SEC"/>
    <property type="match status" value="1"/>
</dbReference>
<reference evidence="11" key="1">
    <citation type="journal article" date="2014" name="Int. J. Syst. Evol. Microbiol.">
        <title>Complete genome sequence of Corynebacterium casei LMG S-19264T (=DSM 44701T), isolated from a smear-ripened cheese.</title>
        <authorList>
            <consortium name="US DOE Joint Genome Institute (JGI-PGF)"/>
            <person name="Walter F."/>
            <person name="Albersmeier A."/>
            <person name="Kalinowski J."/>
            <person name="Ruckert C."/>
        </authorList>
    </citation>
    <scope>NUCLEOTIDE SEQUENCE</scope>
    <source>
        <strain evidence="11">CGMCC 1.15034</strain>
    </source>
</reference>
<dbReference type="AlphaFoldDB" id="A0AA87W2K9"/>
<dbReference type="InterPro" id="IPR048631">
    <property type="entry name" value="SecD_1st"/>
</dbReference>
<evidence type="ECO:0000259" key="10">
    <source>
        <dbReference type="Pfam" id="PF22599"/>
    </source>
</evidence>
<feature type="transmembrane region" description="Helical" evidence="8">
    <location>
        <begin position="37"/>
        <end position="55"/>
    </location>
</feature>
<proteinExistence type="predicted"/>
<dbReference type="PANTHER" id="PTHR30081:SF1">
    <property type="entry name" value="PROTEIN TRANSLOCASE SUBUNIT SECD"/>
    <property type="match status" value="1"/>
</dbReference>
<keyword evidence="5 8" id="KW-1133">Transmembrane helix</keyword>
<keyword evidence="3 8" id="KW-0812">Transmembrane</keyword>
<evidence type="ECO:0000256" key="8">
    <source>
        <dbReference type="SAM" id="Phobius"/>
    </source>
</evidence>
<keyword evidence="6" id="KW-0811">Translocation</keyword>
<accession>A0AA87W2K9</accession>
<evidence type="ECO:0000256" key="5">
    <source>
        <dbReference type="ARBA" id="ARBA00022989"/>
    </source>
</evidence>
<evidence type="ECO:0000256" key="2">
    <source>
        <dbReference type="ARBA" id="ARBA00022475"/>
    </source>
</evidence>
<gene>
    <name evidence="11" type="ORF">GCM10010987_23290</name>
</gene>
<dbReference type="EMBL" id="BMHC01000003">
    <property type="protein sequence ID" value="GGI23220.1"/>
    <property type="molecule type" value="Genomic_DNA"/>
</dbReference>
<evidence type="ECO:0000256" key="4">
    <source>
        <dbReference type="ARBA" id="ARBA00022927"/>
    </source>
</evidence>
<keyword evidence="7 8" id="KW-0472">Membrane</keyword>
<evidence type="ECO:0000256" key="7">
    <source>
        <dbReference type="ARBA" id="ARBA00023136"/>
    </source>
</evidence>
<dbReference type="GO" id="GO:0005886">
    <property type="term" value="C:plasma membrane"/>
    <property type="evidence" value="ECO:0007669"/>
    <property type="project" value="TreeGrafter"/>
</dbReference>
<dbReference type="Proteomes" id="UP000625079">
    <property type="component" value="Unassembled WGS sequence"/>
</dbReference>
<dbReference type="Pfam" id="PF22599">
    <property type="entry name" value="SecDF_P1_head"/>
    <property type="match status" value="1"/>
</dbReference>
<dbReference type="FunFam" id="3.30.1360.200:FF:000002">
    <property type="entry name" value="Preprotein translocase subunit SecD"/>
    <property type="match status" value="1"/>
</dbReference>
<reference evidence="11" key="2">
    <citation type="submission" date="2022-12" db="EMBL/GenBank/DDBJ databases">
        <authorList>
            <person name="Sun Q."/>
            <person name="Zhou Y."/>
        </authorList>
    </citation>
    <scope>NUCLEOTIDE SEQUENCE</scope>
    <source>
        <strain evidence="11">CGMCC 1.15034</strain>
    </source>
</reference>
<dbReference type="InterPro" id="IPR054384">
    <property type="entry name" value="SecDF_P1_head"/>
</dbReference>
<dbReference type="Gene3D" id="3.30.1360.200">
    <property type="match status" value="1"/>
</dbReference>
<keyword evidence="1" id="KW-0813">Transport</keyword>
<organism evidence="11 12">
    <name type="scientific">Bradyrhizobium guangdongense</name>
    <dbReference type="NCBI Taxonomy" id="1325090"/>
    <lineage>
        <taxon>Bacteria</taxon>
        <taxon>Pseudomonadati</taxon>
        <taxon>Pseudomonadota</taxon>
        <taxon>Alphaproteobacteria</taxon>
        <taxon>Hyphomicrobiales</taxon>
        <taxon>Nitrobacteraceae</taxon>
        <taxon>Bradyrhizobium</taxon>
    </lineage>
</organism>
<evidence type="ECO:0000256" key="6">
    <source>
        <dbReference type="ARBA" id="ARBA00023010"/>
    </source>
</evidence>
<name>A0AA87W2K9_9BRAD</name>
<sequence>MNLLARFADQLGAASPDANAARREDIMTRPLQHRTRSLIAALALGSVIFASAIAMPRATLAEDSQFDKMRGKIAAFIGDKMERLGGSRIIYKVDSEGLRESVVTDLRDDVYKILHDGQIAFSGLAIRGGGVELKIADAKAREQLARKLASDAEGLPSHAIAVTNGSDGAVRLAPTDAASAARLRDLVEDAIAMVEQRLKDAGVKLASVAPDGTDRIRIFLPGVSDPERITAIFAHKVTVSFHPVDVSMLAEQAQSGTPPDGSEVLLGFKDKKPYLVTKASALDGEDINYAAPGFATGTKEPIAQFRFNGRGTRRFAHVTEENVGKAFAIVLDGRVISAPVIREPITGGSVQISGNFTLEEANSIAMLLRAGALPGHLTLVEQQVLQPGAKP</sequence>
<evidence type="ECO:0000256" key="3">
    <source>
        <dbReference type="ARBA" id="ARBA00022692"/>
    </source>
</evidence>
<evidence type="ECO:0000313" key="12">
    <source>
        <dbReference type="Proteomes" id="UP000625079"/>
    </source>
</evidence>
<dbReference type="Gene3D" id="3.30.70.3400">
    <property type="match status" value="1"/>
</dbReference>
<protein>
    <submittedName>
        <fullName evidence="11">Preprotein translocase subunit SecD</fullName>
    </submittedName>
</protein>
<feature type="domain" description="Protein translocase subunit SecDF P1" evidence="9">
    <location>
        <begin position="187"/>
        <end position="245"/>
    </location>
</feature>
<evidence type="ECO:0000256" key="1">
    <source>
        <dbReference type="ARBA" id="ARBA00022448"/>
    </source>
</evidence>